<dbReference type="PANTHER" id="PTHR23255">
    <property type="entry name" value="TRANSFORMING GROWTH FACTOR-BETA RECEPTOR TYPE I AND II"/>
    <property type="match status" value="1"/>
</dbReference>
<keyword evidence="11" id="KW-1133">Transmembrane helix</keyword>
<evidence type="ECO:0000256" key="9">
    <source>
        <dbReference type="ARBA" id="ARBA00022777"/>
    </source>
</evidence>
<dbReference type="InterPro" id="IPR011009">
    <property type="entry name" value="Kinase-like_dom_sf"/>
</dbReference>
<dbReference type="PROSITE" id="PS50011">
    <property type="entry name" value="PROTEIN_KINASE_DOM"/>
    <property type="match status" value="1"/>
</dbReference>
<keyword evidence="9 18" id="KW-0418">Kinase</keyword>
<evidence type="ECO:0000256" key="4">
    <source>
        <dbReference type="ARBA" id="ARBA00022527"/>
    </source>
</evidence>
<dbReference type="STRING" id="46835.A0A504YMP9"/>
<keyword evidence="8 14" id="KW-0547">Nucleotide-binding</keyword>
<evidence type="ECO:0000256" key="14">
    <source>
        <dbReference type="PROSITE-ProRule" id="PRU10141"/>
    </source>
</evidence>
<dbReference type="EC" id="2.7.11.30" evidence="3"/>
<feature type="binding site" evidence="14">
    <location>
        <position position="216"/>
    </location>
    <ligand>
        <name>ATP</name>
        <dbReference type="ChEBI" id="CHEBI:30616"/>
    </ligand>
</feature>
<organism evidence="18 19">
    <name type="scientific">Fasciola gigantica</name>
    <name type="common">Giant liver fluke</name>
    <dbReference type="NCBI Taxonomy" id="46835"/>
    <lineage>
        <taxon>Eukaryota</taxon>
        <taxon>Metazoa</taxon>
        <taxon>Spiralia</taxon>
        <taxon>Lophotrochozoa</taxon>
        <taxon>Platyhelminthes</taxon>
        <taxon>Trematoda</taxon>
        <taxon>Digenea</taxon>
        <taxon>Plagiorchiida</taxon>
        <taxon>Echinostomata</taxon>
        <taxon>Echinostomatoidea</taxon>
        <taxon>Fasciolidae</taxon>
        <taxon>Fasciola</taxon>
    </lineage>
</organism>
<evidence type="ECO:0000256" key="8">
    <source>
        <dbReference type="ARBA" id="ARBA00022741"/>
    </source>
</evidence>
<proteinExistence type="inferred from homology"/>
<keyword evidence="6" id="KW-0812">Transmembrane</keyword>
<reference evidence="18 19" key="1">
    <citation type="submission" date="2019-04" db="EMBL/GenBank/DDBJ databases">
        <title>Annotation for the trematode Fasciola gigantica.</title>
        <authorList>
            <person name="Choi Y.-J."/>
        </authorList>
    </citation>
    <scope>NUCLEOTIDE SEQUENCE [LARGE SCALE GENOMIC DNA]</scope>
    <source>
        <strain evidence="18">Uganda_cow_1</strain>
    </source>
</reference>
<evidence type="ECO:0000313" key="19">
    <source>
        <dbReference type="Proteomes" id="UP000316759"/>
    </source>
</evidence>
<dbReference type="GO" id="GO:0043235">
    <property type="term" value="C:receptor complex"/>
    <property type="evidence" value="ECO:0007669"/>
    <property type="project" value="TreeGrafter"/>
</dbReference>
<dbReference type="EMBL" id="SUNJ01005931">
    <property type="protein sequence ID" value="TPP63212.1"/>
    <property type="molecule type" value="Genomic_DNA"/>
</dbReference>
<keyword evidence="10 14" id="KW-0067">ATP-binding</keyword>
<dbReference type="SMART" id="SM00220">
    <property type="entry name" value="S_TKc"/>
    <property type="match status" value="1"/>
</dbReference>
<gene>
    <name evidence="18" type="ORF">FGIG_07463</name>
</gene>
<dbReference type="Gene3D" id="1.10.510.10">
    <property type="entry name" value="Transferase(Phosphotransferase) domain 1"/>
    <property type="match status" value="1"/>
</dbReference>
<evidence type="ECO:0000256" key="6">
    <source>
        <dbReference type="ARBA" id="ARBA00022692"/>
    </source>
</evidence>
<dbReference type="PROSITE" id="PS00107">
    <property type="entry name" value="PROTEIN_KINASE_ATP"/>
    <property type="match status" value="1"/>
</dbReference>
<dbReference type="GO" id="GO:0004675">
    <property type="term" value="F:transmembrane receptor protein serine/threonine kinase activity"/>
    <property type="evidence" value="ECO:0007669"/>
    <property type="project" value="UniProtKB-EC"/>
</dbReference>
<keyword evidence="12" id="KW-0472">Membrane</keyword>
<dbReference type="PANTHER" id="PTHR23255:SF72">
    <property type="entry name" value="RECEPTOR PROTEIN SERINE_THREONINE KINASE"/>
    <property type="match status" value="1"/>
</dbReference>
<keyword evidence="7 15" id="KW-0732">Signal</keyword>
<dbReference type="Pfam" id="PF07714">
    <property type="entry name" value="PK_Tyr_Ser-Thr"/>
    <property type="match status" value="1"/>
</dbReference>
<feature type="chain" id="PRO_5021422901" description="receptor protein serine/threonine kinase" evidence="15">
    <location>
        <begin position="28"/>
        <end position="560"/>
    </location>
</feature>
<dbReference type="Proteomes" id="UP000316759">
    <property type="component" value="Unassembled WGS sequence"/>
</dbReference>
<evidence type="ECO:0000256" key="2">
    <source>
        <dbReference type="ARBA" id="ARBA00009605"/>
    </source>
</evidence>
<comment type="caution">
    <text evidence="18">The sequence shown here is derived from an EMBL/GenBank/DDBJ whole genome shotgun (WGS) entry which is preliminary data.</text>
</comment>
<dbReference type="Pfam" id="PF08515">
    <property type="entry name" value="TGF_beta_GS"/>
    <property type="match status" value="1"/>
</dbReference>
<keyword evidence="13 18" id="KW-0675">Receptor</keyword>
<dbReference type="AlphaFoldDB" id="A0A504YMP9"/>
<dbReference type="InterPro" id="IPR001245">
    <property type="entry name" value="Ser-Thr/Tyr_kinase_cat_dom"/>
</dbReference>
<evidence type="ECO:0000256" key="1">
    <source>
        <dbReference type="ARBA" id="ARBA00004479"/>
    </source>
</evidence>
<dbReference type="GO" id="GO:0005886">
    <property type="term" value="C:plasma membrane"/>
    <property type="evidence" value="ECO:0007669"/>
    <property type="project" value="TreeGrafter"/>
</dbReference>
<feature type="domain" description="Protein kinase" evidence="16">
    <location>
        <begin position="189"/>
        <end position="513"/>
    </location>
</feature>
<dbReference type="InterPro" id="IPR017441">
    <property type="entry name" value="Protein_kinase_ATP_BS"/>
</dbReference>
<evidence type="ECO:0000256" key="5">
    <source>
        <dbReference type="ARBA" id="ARBA00022679"/>
    </source>
</evidence>
<dbReference type="SMART" id="SM00467">
    <property type="entry name" value="GS"/>
    <property type="match status" value="1"/>
</dbReference>
<evidence type="ECO:0000313" key="18">
    <source>
        <dbReference type="EMBL" id="TPP63212.1"/>
    </source>
</evidence>
<dbReference type="PROSITE" id="PS51256">
    <property type="entry name" value="GS"/>
    <property type="match status" value="1"/>
</dbReference>
<dbReference type="GO" id="GO:0071363">
    <property type="term" value="P:cellular response to growth factor stimulus"/>
    <property type="evidence" value="ECO:0007669"/>
    <property type="project" value="TreeGrafter"/>
</dbReference>
<dbReference type="PROSITE" id="PS00108">
    <property type="entry name" value="PROTEIN_KINASE_ST"/>
    <property type="match status" value="1"/>
</dbReference>
<evidence type="ECO:0000259" key="16">
    <source>
        <dbReference type="PROSITE" id="PS50011"/>
    </source>
</evidence>
<name>A0A504YMP9_FASGI</name>
<comment type="similarity">
    <text evidence="2">Belongs to the protein kinase superfamily. TKL Ser/Thr protein kinase family. TGFB receptor subfamily.</text>
</comment>
<dbReference type="InterPro" id="IPR000333">
    <property type="entry name" value="TGFB_receptor"/>
</dbReference>
<dbReference type="Gene3D" id="3.30.200.20">
    <property type="entry name" value="Phosphorylase Kinase, domain 1"/>
    <property type="match status" value="1"/>
</dbReference>
<dbReference type="SUPFAM" id="SSF56112">
    <property type="entry name" value="Protein kinase-like (PK-like)"/>
    <property type="match status" value="1"/>
</dbReference>
<evidence type="ECO:0000256" key="12">
    <source>
        <dbReference type="ARBA" id="ARBA00023136"/>
    </source>
</evidence>
<feature type="domain" description="GS" evidence="17">
    <location>
        <begin position="159"/>
        <end position="188"/>
    </location>
</feature>
<feature type="signal peptide" evidence="15">
    <location>
        <begin position="1"/>
        <end position="27"/>
    </location>
</feature>
<evidence type="ECO:0000259" key="17">
    <source>
        <dbReference type="PROSITE" id="PS51256"/>
    </source>
</evidence>
<keyword evidence="5" id="KW-0808">Transferase</keyword>
<keyword evidence="19" id="KW-1185">Reference proteome</keyword>
<dbReference type="OrthoDB" id="69842at2759"/>
<evidence type="ECO:0000256" key="13">
    <source>
        <dbReference type="ARBA" id="ARBA00023170"/>
    </source>
</evidence>
<sequence length="560" mass="62929">MQYAAIAMVPALLLLLLSLFLILMTKRQSCFIKVKTKKSQPHTKQWTDSLNKTFRQSISFPQKLPNGQSFDCPISSAEYSKVKTESTPCSHPSTHMQINSECCQIPKRKVQDLSSLLDVEGRGDLSDVEKNPSQLHENCQKKAIGCWLNIYKKKGARHTSESTSKELSGTSGSGSGRPVLVQRTIARQIRLEECVGTGRFGEVWRGIYQGENVAVKIFSSRDEASWVRETTIFNRFTLQHENLIGYIASDITSRNGCTQLWIVMPFYSRGTLFDYLQQNSLSLEETLSLAKSAAAGLCYLHSVITGVHGKPGIVHRDVKSKNILIQSNLTCCIADLGLAIVNHPNLGMEWNGAYKAGTKRYMSPELLARICTGARVEQNSASDYEGTEIDPILTPTLSSDGSVSPMLSFEILKASDVYAFGLVLWELARRCSVHGDSADPYLLPYGDYILPEPTFYTMYETVCINGIRPTLSSRWSKDPVLLRYVRMDQECWCSRPEERLSMLRIKKTLVELIAQVKQSKVRTRREVISQNIPEDQFLEQGDNAARWDLLLPNWKGSETV</sequence>
<dbReference type="GO" id="GO:0005524">
    <property type="term" value="F:ATP binding"/>
    <property type="evidence" value="ECO:0007669"/>
    <property type="project" value="UniProtKB-UniRule"/>
</dbReference>
<evidence type="ECO:0000256" key="15">
    <source>
        <dbReference type="SAM" id="SignalP"/>
    </source>
</evidence>
<evidence type="ECO:0000256" key="11">
    <source>
        <dbReference type="ARBA" id="ARBA00022989"/>
    </source>
</evidence>
<accession>A0A504YMP9</accession>
<keyword evidence="4" id="KW-0723">Serine/threonine-protein kinase</keyword>
<dbReference type="InterPro" id="IPR003605">
    <property type="entry name" value="GS_dom"/>
</dbReference>
<protein>
    <recommendedName>
        <fullName evidence="3">receptor protein serine/threonine kinase</fullName>
        <ecNumber evidence="3">2.7.11.30</ecNumber>
    </recommendedName>
</protein>
<dbReference type="InterPro" id="IPR000719">
    <property type="entry name" value="Prot_kinase_dom"/>
</dbReference>
<comment type="subcellular location">
    <subcellularLocation>
        <location evidence="1">Membrane</location>
        <topology evidence="1">Single-pass type I membrane protein</topology>
    </subcellularLocation>
</comment>
<evidence type="ECO:0000256" key="7">
    <source>
        <dbReference type="ARBA" id="ARBA00022729"/>
    </source>
</evidence>
<dbReference type="InterPro" id="IPR008271">
    <property type="entry name" value="Ser/Thr_kinase_AS"/>
</dbReference>
<evidence type="ECO:0000256" key="3">
    <source>
        <dbReference type="ARBA" id="ARBA00012401"/>
    </source>
</evidence>
<evidence type="ECO:0000256" key="10">
    <source>
        <dbReference type="ARBA" id="ARBA00022840"/>
    </source>
</evidence>